<organism evidence="1 2">
    <name type="scientific">Bacteroides stercoris</name>
    <dbReference type="NCBI Taxonomy" id="46506"/>
    <lineage>
        <taxon>Bacteria</taxon>
        <taxon>Pseudomonadati</taxon>
        <taxon>Bacteroidota</taxon>
        <taxon>Bacteroidia</taxon>
        <taxon>Bacteroidales</taxon>
        <taxon>Bacteroidaceae</taxon>
        <taxon>Bacteroides</taxon>
    </lineage>
</organism>
<proteinExistence type="predicted"/>
<evidence type="ECO:0000313" key="1">
    <source>
        <dbReference type="EMBL" id="KAB5282626.1"/>
    </source>
</evidence>
<sequence length="142" mass="16282">MKLVVYNKMNALPFGQKSKERTIRFNQSNGVIYISRFLTKEMELKDGDKIIFANDEESKKDWFIGKTNDEYGFVLHSSKAGVRVQSKFICNSVLNATKTDCNATFLVAKEATEYNGNKFFKIITSSPFITIPRKHPTNKKLK</sequence>
<evidence type="ECO:0000313" key="2">
    <source>
        <dbReference type="Proteomes" id="UP000440773"/>
    </source>
</evidence>
<protein>
    <submittedName>
        <fullName evidence="1">Uncharacterized protein</fullName>
    </submittedName>
</protein>
<dbReference type="Proteomes" id="UP000440773">
    <property type="component" value="Unassembled WGS sequence"/>
</dbReference>
<reference evidence="1 2" key="1">
    <citation type="journal article" date="2019" name="Nat. Med.">
        <title>A library of human gut bacterial isolates paired with longitudinal multiomics data enables mechanistic microbiome research.</title>
        <authorList>
            <person name="Poyet M."/>
            <person name="Groussin M."/>
            <person name="Gibbons S.M."/>
            <person name="Avila-Pacheco J."/>
            <person name="Jiang X."/>
            <person name="Kearney S.M."/>
            <person name="Perrotta A.R."/>
            <person name="Berdy B."/>
            <person name="Zhao S."/>
            <person name="Lieberman T.D."/>
            <person name="Swanson P.K."/>
            <person name="Smith M."/>
            <person name="Roesemann S."/>
            <person name="Alexander J.E."/>
            <person name="Rich S.A."/>
            <person name="Livny J."/>
            <person name="Vlamakis H."/>
            <person name="Clish C."/>
            <person name="Bullock K."/>
            <person name="Deik A."/>
            <person name="Scott J."/>
            <person name="Pierce K.A."/>
            <person name="Xavier R.J."/>
            <person name="Alm E.J."/>
        </authorList>
    </citation>
    <scope>NUCLEOTIDE SEQUENCE [LARGE SCALE GENOMIC DNA]</scope>
    <source>
        <strain evidence="1 2">BIOML-A17</strain>
    </source>
</reference>
<dbReference type="EMBL" id="WCLP01000011">
    <property type="protein sequence ID" value="KAB5282626.1"/>
    <property type="molecule type" value="Genomic_DNA"/>
</dbReference>
<dbReference type="RefSeq" id="WP_151870739.1">
    <property type="nucleotide sequence ID" value="NZ_WCLO01000011.1"/>
</dbReference>
<dbReference type="AlphaFoldDB" id="A0A7J5L4P6"/>
<accession>A0A7J5L4P6</accession>
<name>A0A7J5L4P6_BACSE</name>
<gene>
    <name evidence="1" type="ORF">F9962_05855</name>
</gene>
<comment type="caution">
    <text evidence="1">The sequence shown here is derived from an EMBL/GenBank/DDBJ whole genome shotgun (WGS) entry which is preliminary data.</text>
</comment>